<dbReference type="GO" id="GO:0005634">
    <property type="term" value="C:nucleus"/>
    <property type="evidence" value="ECO:0007669"/>
    <property type="project" value="TreeGrafter"/>
</dbReference>
<feature type="domain" description="Tudor" evidence="5">
    <location>
        <begin position="847"/>
        <end position="907"/>
    </location>
</feature>
<dbReference type="Pfam" id="PF00567">
    <property type="entry name" value="TUDOR"/>
    <property type="match status" value="1"/>
</dbReference>
<feature type="domain" description="TNase-like" evidence="6">
    <location>
        <begin position="397"/>
        <end position="550"/>
    </location>
</feature>
<keyword evidence="3" id="KW-0677">Repeat</keyword>
<accession>A0A835VP04</accession>
<dbReference type="SUPFAM" id="SSF50199">
    <property type="entry name" value="Staphylococcal nuclease"/>
    <property type="match status" value="5"/>
</dbReference>
<feature type="region of interest" description="Disordered" evidence="4">
    <location>
        <begin position="1031"/>
        <end position="1060"/>
    </location>
</feature>
<dbReference type="GO" id="GO:0006402">
    <property type="term" value="P:mRNA catabolic process"/>
    <property type="evidence" value="ECO:0007669"/>
    <property type="project" value="TreeGrafter"/>
</dbReference>
<dbReference type="PROSITE" id="PS50304">
    <property type="entry name" value="TUDOR"/>
    <property type="match status" value="1"/>
</dbReference>
<dbReference type="Gene3D" id="2.40.50.90">
    <property type="match status" value="5"/>
</dbReference>
<dbReference type="GO" id="GO:0003723">
    <property type="term" value="F:RNA binding"/>
    <property type="evidence" value="ECO:0007669"/>
    <property type="project" value="TreeGrafter"/>
</dbReference>
<reference evidence="7" key="1">
    <citation type="journal article" date="2020" name="bioRxiv">
        <title>Comparative genomics of Chlamydomonas.</title>
        <authorList>
            <person name="Craig R.J."/>
            <person name="Hasan A.R."/>
            <person name="Ness R.W."/>
            <person name="Keightley P.D."/>
        </authorList>
    </citation>
    <scope>NUCLEOTIDE SEQUENCE</scope>
    <source>
        <strain evidence="7">SAG 7.73</strain>
    </source>
</reference>
<evidence type="ECO:0000256" key="3">
    <source>
        <dbReference type="ARBA" id="ARBA00022737"/>
    </source>
</evidence>
<gene>
    <name evidence="7" type="ORF">HXX76_014936</name>
</gene>
<feature type="domain" description="TNase-like" evidence="6">
    <location>
        <begin position="4"/>
        <end position="145"/>
    </location>
</feature>
<dbReference type="PROSITE" id="PS50830">
    <property type="entry name" value="TNASE_3"/>
    <property type="match status" value="4"/>
</dbReference>
<evidence type="ECO:0000313" key="8">
    <source>
        <dbReference type="Proteomes" id="UP000650467"/>
    </source>
</evidence>
<feature type="compositionally biased region" description="Acidic residues" evidence="4">
    <location>
        <begin position="738"/>
        <end position="748"/>
    </location>
</feature>
<evidence type="ECO:0000256" key="4">
    <source>
        <dbReference type="SAM" id="MobiDB-lite"/>
    </source>
</evidence>
<dbReference type="InterPro" id="IPR016685">
    <property type="entry name" value="Silence_cplx_Nase-comp_TudorSN"/>
</dbReference>
<dbReference type="InterPro" id="IPR002999">
    <property type="entry name" value="Tudor"/>
</dbReference>
<evidence type="ECO:0000259" key="5">
    <source>
        <dbReference type="PROSITE" id="PS50304"/>
    </source>
</evidence>
<feature type="compositionally biased region" description="Low complexity" evidence="4">
    <location>
        <begin position="749"/>
        <end position="780"/>
    </location>
</feature>
<dbReference type="SUPFAM" id="SSF63748">
    <property type="entry name" value="Tudor/PWWP/MBT"/>
    <property type="match status" value="1"/>
</dbReference>
<keyword evidence="8" id="KW-1185">Reference proteome</keyword>
<sequence>MATGWLRGTVKEVVSGDTLVVAGTTKGPGPAPEKRITLSSLIAPKLGKRDGSSKDEPFAWEAREFLRKKCVGQACVFRVDYVVEAIGNREFGSVFLNQNDNVALAVVAAGWAKVRDAGKEKSPYLEDLKRAEEAAQGAGLGLWTKDPARTAKAVRETAGQDDDAASVLLAKVGKGGMVDAVVEAVLGGGSMRVSLLPTGTISLLVNLAGVQCPSLGRRAAAPEATPAPAPAAAAGEEGAAAAPAAAAAPSAPTAASIAASSAAEPFAREAKAFSEARVLNRDVKLVLEGVDKYGNLFGTVLYTPPAAPAAAAAAAAPANGAAAAAPAPAAAASGEQEHLAEQLLKHGLAKCVEWSLNLLPNPAALKLRDVEKAAKAERKAIWTGYVPAPTNQTKLSDNFTGKVVEVVSGDCVVVRDSASGAERRINLSSIRAPRPGARERPAEPHASEAKEFLRKKIIGRPVEVKMEYNRKVLTPEMMLAGDSERVMAFGNVELVPEKGEEKQNVAEMVVARGYATVIKHRTDEERSGVYERLVSCEELAKSSKRGMHSSKEPAANRVNDVSQPGSAARAKQYLPFFQRAGKMVGVVEYVLSGHRLRVHIPKEGVTIVFAPSGIKTPARPQPAGNGRPAVVGEPFADEAFGYTREMMMQRDVEVVIETMDRGGTFLGSVVLLPGTAGPATASGKPFNLALALLSKGLARLQPNVDPSRLPEGMEMARLQQAAKEGKLKIWENWTPDQDRDEAGDDEYDTGAAAASGSNGAAAAPAAGSNGAAPSGWAAAASGGASTSAAARAPAAGGRPQEVLQVTVTEVADANEFFVQVVGEPRVAWLTEQLSAASLSDPSPIPPELKVGQLCLAQYSLDGQWYRAYVERVNRSEPQYDVFFIDYGNKERVPSDKVRTIDAALSAVPPQATACCLAHVKVPEPGTDYSADARAVLTQLLGGGRPLLAHVVARERADPKAKHPKNRNGKLTVVLVEPETNTNIAVEMLLAGCARLPKLRKVKDAAAREAITAMQEYEDEARQAHRGMFVYGDPGDSDDEEPAPGAGGRFMGAPKGGAVRR</sequence>
<dbReference type="Pfam" id="PF00565">
    <property type="entry name" value="SNase"/>
    <property type="match status" value="4"/>
</dbReference>
<dbReference type="PANTHER" id="PTHR12302:SF2">
    <property type="entry name" value="STAPHYLOCOCCAL NUCLEASE DOMAIN-CONTAINING PROTEIN 1"/>
    <property type="match status" value="1"/>
</dbReference>
<dbReference type="PIRSF" id="PIRSF017179">
    <property type="entry name" value="RISC-Tudor-SN"/>
    <property type="match status" value="1"/>
</dbReference>
<evidence type="ECO:0000259" key="6">
    <source>
        <dbReference type="PROSITE" id="PS50830"/>
    </source>
</evidence>
<dbReference type="GO" id="GO:0031332">
    <property type="term" value="C:RNAi effector complex"/>
    <property type="evidence" value="ECO:0007669"/>
    <property type="project" value="InterPro"/>
</dbReference>
<dbReference type="GO" id="GO:0005829">
    <property type="term" value="C:cytosol"/>
    <property type="evidence" value="ECO:0007669"/>
    <property type="project" value="TreeGrafter"/>
</dbReference>
<protein>
    <submittedName>
        <fullName evidence="7">Uncharacterized protein</fullName>
    </submittedName>
</protein>
<dbReference type="SMART" id="SM00318">
    <property type="entry name" value="SNc"/>
    <property type="match status" value="4"/>
</dbReference>
<dbReference type="AlphaFoldDB" id="A0A835VP04"/>
<comment type="subcellular location">
    <subcellularLocation>
        <location evidence="1">Cytoplasm</location>
    </subcellularLocation>
</comment>
<feature type="domain" description="TNase-like" evidence="6">
    <location>
        <begin position="176"/>
        <end position="384"/>
    </location>
</feature>
<evidence type="ECO:0000256" key="2">
    <source>
        <dbReference type="ARBA" id="ARBA00022490"/>
    </source>
</evidence>
<dbReference type="Gene3D" id="2.30.30.140">
    <property type="match status" value="1"/>
</dbReference>
<name>A0A835VP04_CHLIN</name>
<dbReference type="EMBL" id="JAEHOC010000072">
    <property type="protein sequence ID" value="KAG2423882.1"/>
    <property type="molecule type" value="Genomic_DNA"/>
</dbReference>
<dbReference type="Proteomes" id="UP000650467">
    <property type="component" value="Unassembled WGS sequence"/>
</dbReference>
<dbReference type="FunFam" id="2.40.50.90:FF:000018">
    <property type="entry name" value="Ribonuclease"/>
    <property type="match status" value="1"/>
</dbReference>
<dbReference type="InterPro" id="IPR016071">
    <property type="entry name" value="Staphylococal_nuclease_OB-fold"/>
</dbReference>
<feature type="region of interest" description="Disordered" evidence="4">
    <location>
        <begin position="541"/>
        <end position="563"/>
    </location>
</feature>
<dbReference type="PANTHER" id="PTHR12302">
    <property type="entry name" value="EBNA2 BINDING PROTEIN P100"/>
    <property type="match status" value="1"/>
</dbReference>
<dbReference type="OrthoDB" id="10023235at2759"/>
<dbReference type="GO" id="GO:0031047">
    <property type="term" value="P:regulatory ncRNA-mediated gene silencing"/>
    <property type="evidence" value="ECO:0007669"/>
    <property type="project" value="InterPro"/>
</dbReference>
<dbReference type="InterPro" id="IPR035437">
    <property type="entry name" value="SNase_OB-fold_sf"/>
</dbReference>
<dbReference type="GO" id="GO:0004518">
    <property type="term" value="F:nuclease activity"/>
    <property type="evidence" value="ECO:0007669"/>
    <property type="project" value="TreeGrafter"/>
</dbReference>
<dbReference type="SMART" id="SM00333">
    <property type="entry name" value="TUDOR"/>
    <property type="match status" value="1"/>
</dbReference>
<feature type="domain" description="TNase-like" evidence="6">
    <location>
        <begin position="581"/>
        <end position="732"/>
    </location>
</feature>
<proteinExistence type="predicted"/>
<dbReference type="FunFam" id="2.30.30.140:FF:000018">
    <property type="entry name" value="Serine/threonine-protein kinase 31"/>
    <property type="match status" value="1"/>
</dbReference>
<organism evidence="7 8">
    <name type="scientific">Chlamydomonas incerta</name>
    <dbReference type="NCBI Taxonomy" id="51695"/>
    <lineage>
        <taxon>Eukaryota</taxon>
        <taxon>Viridiplantae</taxon>
        <taxon>Chlorophyta</taxon>
        <taxon>core chlorophytes</taxon>
        <taxon>Chlorophyceae</taxon>
        <taxon>CS clade</taxon>
        <taxon>Chlamydomonadales</taxon>
        <taxon>Chlamydomonadaceae</taxon>
        <taxon>Chlamydomonas</taxon>
    </lineage>
</organism>
<feature type="region of interest" description="Disordered" evidence="4">
    <location>
        <begin position="727"/>
        <end position="780"/>
    </location>
</feature>
<comment type="caution">
    <text evidence="7">The sequence shown here is derived from an EMBL/GenBank/DDBJ whole genome shotgun (WGS) entry which is preliminary data.</text>
</comment>
<evidence type="ECO:0000313" key="7">
    <source>
        <dbReference type="EMBL" id="KAG2423882.1"/>
    </source>
</evidence>
<keyword evidence="2" id="KW-0963">Cytoplasm</keyword>
<evidence type="ECO:0000256" key="1">
    <source>
        <dbReference type="ARBA" id="ARBA00004496"/>
    </source>
</evidence>